<gene>
    <name evidence="3" type="ORF">ACHAWU_001190</name>
</gene>
<evidence type="ECO:0000313" key="4">
    <source>
        <dbReference type="Proteomes" id="UP001530293"/>
    </source>
</evidence>
<evidence type="ECO:0000256" key="1">
    <source>
        <dbReference type="ARBA" id="ARBA00022737"/>
    </source>
</evidence>
<keyword evidence="1" id="KW-0677">Repeat</keyword>
<dbReference type="Pfam" id="PF02493">
    <property type="entry name" value="MORN"/>
    <property type="match status" value="3"/>
</dbReference>
<name>A0ABD3MAD2_9STRA</name>
<evidence type="ECO:0000256" key="2">
    <source>
        <dbReference type="SAM" id="MobiDB-lite"/>
    </source>
</evidence>
<organism evidence="3 4">
    <name type="scientific">Discostella pseudostelligera</name>
    <dbReference type="NCBI Taxonomy" id="259834"/>
    <lineage>
        <taxon>Eukaryota</taxon>
        <taxon>Sar</taxon>
        <taxon>Stramenopiles</taxon>
        <taxon>Ochrophyta</taxon>
        <taxon>Bacillariophyta</taxon>
        <taxon>Coscinodiscophyceae</taxon>
        <taxon>Thalassiosirophycidae</taxon>
        <taxon>Stephanodiscales</taxon>
        <taxon>Stephanodiscaceae</taxon>
        <taxon>Discostella</taxon>
    </lineage>
</organism>
<reference evidence="3 4" key="1">
    <citation type="submission" date="2024-10" db="EMBL/GenBank/DDBJ databases">
        <title>Updated reference genomes for cyclostephanoid diatoms.</title>
        <authorList>
            <person name="Roberts W.R."/>
            <person name="Alverson A.J."/>
        </authorList>
    </citation>
    <scope>NUCLEOTIDE SEQUENCE [LARGE SCALE GENOMIC DNA]</scope>
    <source>
        <strain evidence="3 4">AJA232-27</strain>
    </source>
</reference>
<dbReference type="Gene3D" id="2.20.110.10">
    <property type="entry name" value="Histone H3 K4-specific methyltransferase SET7/9 N-terminal domain"/>
    <property type="match status" value="1"/>
</dbReference>
<keyword evidence="4" id="KW-1185">Reference proteome</keyword>
<dbReference type="PANTHER" id="PTHR43215">
    <property type="entry name" value="RADIAL SPOKE HEAD 1 HOMOLOG"/>
    <property type="match status" value="1"/>
</dbReference>
<dbReference type="SUPFAM" id="SSF82185">
    <property type="entry name" value="Histone H3 K4-specific methyltransferase SET7/9 N-terminal domain"/>
    <property type="match status" value="1"/>
</dbReference>
<feature type="region of interest" description="Disordered" evidence="2">
    <location>
        <begin position="1"/>
        <end position="22"/>
    </location>
</feature>
<sequence length="353" mass="38136">MAMATQKHSINDHAFDASSSSLPQAKKIKTMEEVVPSDLVTMMMLRRCQQEKGELVHGGVDGGSNINIPPAYQYHHQPPPPVVASSLYNPVGCAFVPEDRSTSSSHTLTPSCSTTAIGIPARYAWAPPPPSPPLPVAADASVKQHSPHHGAVVVMPPQLPPVNTNICTTATAMGGGPNDDYIQEQQYMMETIPRPSAHPPPHPNTMRLDMLSSVVSGEVAVAAKRTAVVISEDKSIPGWLPKNPESSSSSPRPNSIVVVNDGDPSYKGERHPTTNLRHGFGIMSYRDGSVYTGNFEHDKRHGFGKCWYPDGLGVYTGFWANGKRNGLGKIVYSNGEVYHGEWLADLPYPADSR</sequence>
<dbReference type="AlphaFoldDB" id="A0ABD3MAD2"/>
<feature type="region of interest" description="Disordered" evidence="2">
    <location>
        <begin position="235"/>
        <end position="273"/>
    </location>
</feature>
<protein>
    <submittedName>
        <fullName evidence="3">Uncharacterized protein</fullName>
    </submittedName>
</protein>
<dbReference type="Proteomes" id="UP001530293">
    <property type="component" value="Unassembled WGS sequence"/>
</dbReference>
<dbReference type="InterPro" id="IPR003409">
    <property type="entry name" value="MORN"/>
</dbReference>
<proteinExistence type="predicted"/>
<dbReference type="PANTHER" id="PTHR43215:SF14">
    <property type="entry name" value="RADIAL SPOKE HEAD 1 HOMOLOG"/>
    <property type="match status" value="1"/>
</dbReference>
<accession>A0ABD3MAD2</accession>
<evidence type="ECO:0000313" key="3">
    <source>
        <dbReference type="EMBL" id="KAL3759172.1"/>
    </source>
</evidence>
<feature type="compositionally biased region" description="Low complexity" evidence="2">
    <location>
        <begin position="243"/>
        <end position="260"/>
    </location>
</feature>
<comment type="caution">
    <text evidence="3">The sequence shown here is derived from an EMBL/GenBank/DDBJ whole genome shotgun (WGS) entry which is preliminary data.</text>
</comment>
<dbReference type="SMART" id="SM00698">
    <property type="entry name" value="MORN"/>
    <property type="match status" value="3"/>
</dbReference>
<dbReference type="EMBL" id="JALLBG020000211">
    <property type="protein sequence ID" value="KAL3759172.1"/>
    <property type="molecule type" value="Genomic_DNA"/>
</dbReference>